<dbReference type="SUPFAM" id="SSF54506">
    <property type="entry name" value="Diaminopimelate epimerase-like"/>
    <property type="match status" value="1"/>
</dbReference>
<dbReference type="PIRSF" id="PIRSF016184">
    <property type="entry name" value="PhzC_PhzF"/>
    <property type="match status" value="1"/>
</dbReference>
<keyword evidence="2" id="KW-0413">Isomerase</keyword>
<dbReference type="GO" id="GO:0016853">
    <property type="term" value="F:isomerase activity"/>
    <property type="evidence" value="ECO:0007669"/>
    <property type="project" value="UniProtKB-KW"/>
</dbReference>
<dbReference type="GO" id="GO:0005737">
    <property type="term" value="C:cytoplasm"/>
    <property type="evidence" value="ECO:0007669"/>
    <property type="project" value="TreeGrafter"/>
</dbReference>
<comment type="caution">
    <text evidence="4">The sequence shown here is derived from an EMBL/GenBank/DDBJ whole genome shotgun (WGS) entry which is preliminary data.</text>
</comment>
<dbReference type="NCBIfam" id="TIGR00654">
    <property type="entry name" value="PhzF_family"/>
    <property type="match status" value="1"/>
</dbReference>
<keyword evidence="5" id="KW-1185">Reference proteome</keyword>
<evidence type="ECO:0000256" key="1">
    <source>
        <dbReference type="ARBA" id="ARBA00008270"/>
    </source>
</evidence>
<gene>
    <name evidence="4" type="ORF">BFG57_09310</name>
</gene>
<dbReference type="Gene3D" id="3.10.310.10">
    <property type="entry name" value="Diaminopimelate Epimerase, Chain A, domain 1"/>
    <property type="match status" value="2"/>
</dbReference>
<dbReference type="EMBL" id="MJEH01000004">
    <property type="protein sequence ID" value="OEH94236.1"/>
    <property type="molecule type" value="Genomic_DNA"/>
</dbReference>
<evidence type="ECO:0000256" key="2">
    <source>
        <dbReference type="ARBA" id="ARBA00023235"/>
    </source>
</evidence>
<evidence type="ECO:0000256" key="3">
    <source>
        <dbReference type="PIRSR" id="PIRSR016184-1"/>
    </source>
</evidence>
<reference evidence="4 5" key="1">
    <citation type="submission" date="2016-08" db="EMBL/GenBank/DDBJ databases">
        <title>Genome of Bacillus solimangrovi GH2-4.</title>
        <authorList>
            <person name="Lim S."/>
            <person name="Kim B.-C."/>
        </authorList>
    </citation>
    <scope>NUCLEOTIDE SEQUENCE [LARGE SCALE GENOMIC DNA]</scope>
    <source>
        <strain evidence="4 5">GH2-4</strain>
    </source>
</reference>
<evidence type="ECO:0000313" key="5">
    <source>
        <dbReference type="Proteomes" id="UP000095209"/>
    </source>
</evidence>
<organism evidence="4 5">
    <name type="scientific">Bacillus solimangrovi</name>
    <dbReference type="NCBI Taxonomy" id="1305675"/>
    <lineage>
        <taxon>Bacteria</taxon>
        <taxon>Bacillati</taxon>
        <taxon>Bacillota</taxon>
        <taxon>Bacilli</taxon>
        <taxon>Bacillales</taxon>
        <taxon>Bacillaceae</taxon>
        <taxon>Bacillus</taxon>
    </lineage>
</organism>
<comment type="similarity">
    <text evidence="1">Belongs to the PhzF family.</text>
</comment>
<proteinExistence type="inferred from homology"/>
<dbReference type="OrthoDB" id="9788221at2"/>
<evidence type="ECO:0000313" key="4">
    <source>
        <dbReference type="EMBL" id="OEH94236.1"/>
    </source>
</evidence>
<accession>A0A1E5LJM6</accession>
<dbReference type="PANTHER" id="PTHR13774:SF39">
    <property type="entry name" value="BIOSYNTHESIS PROTEIN, PUTATIVE-RELATED"/>
    <property type="match status" value="1"/>
</dbReference>
<dbReference type="Pfam" id="PF02567">
    <property type="entry name" value="PhzC-PhzF"/>
    <property type="match status" value="1"/>
</dbReference>
<protein>
    <submittedName>
        <fullName evidence="4">Phenazine biosynthesis protein PhzF</fullName>
    </submittedName>
</protein>
<dbReference type="RefSeq" id="WP_069715799.1">
    <property type="nucleotide sequence ID" value="NZ_MJEH01000004.1"/>
</dbReference>
<dbReference type="PANTHER" id="PTHR13774">
    <property type="entry name" value="PHENAZINE BIOSYNTHESIS PROTEIN"/>
    <property type="match status" value="1"/>
</dbReference>
<name>A0A1E5LJM6_9BACI</name>
<feature type="active site" evidence="3">
    <location>
        <position position="46"/>
    </location>
</feature>
<dbReference type="InterPro" id="IPR003719">
    <property type="entry name" value="Phenazine_PhzF-like"/>
</dbReference>
<dbReference type="Proteomes" id="UP000095209">
    <property type="component" value="Unassembled WGS sequence"/>
</dbReference>
<sequence>MEVSVHTLNAFTKGSEGGNPAGVVLKSDFLTEEKMQMIAKKIGFSETAFIQTSQHADYKIRYFTQTNEVNLCGHATIASFHLLLSKKMIKEATYTIETGAGILKVHIANSKIYLSQTLPKYFDIIDKEEIVRSLHIHSNDLDKQLPIQIVSTGLRDIIIPIKKKSILNTIHPDFNLIKQISKKYNVDGYHLFTLDSNDALTAHCRNFAPIHNINEESATGTSTGALTCYLHKHNKLPITTKPFVFEQGFAMGTPSEIVSTLKINKQNEIDMIEVGGMATYVNVKHMTI</sequence>
<dbReference type="AlphaFoldDB" id="A0A1E5LJM6"/>